<keyword evidence="3" id="KW-1185">Reference proteome</keyword>
<organism evidence="2 3">
    <name type="scientific">Candidatus Cyrtobacter comes</name>
    <dbReference type="NCBI Taxonomy" id="675776"/>
    <lineage>
        <taxon>Bacteria</taxon>
        <taxon>Pseudomonadati</taxon>
        <taxon>Pseudomonadota</taxon>
        <taxon>Alphaproteobacteria</taxon>
        <taxon>Rickettsiales</taxon>
        <taxon>Candidatus Midichloriaceae</taxon>
        <taxon>Candidatus Cyrtobacter</taxon>
    </lineage>
</organism>
<evidence type="ECO:0000313" key="2">
    <source>
        <dbReference type="EMBL" id="MDZ5762427.1"/>
    </source>
</evidence>
<reference evidence="2 3" key="1">
    <citation type="submission" date="2023-02" db="EMBL/GenBank/DDBJ databases">
        <title>Host association and intracellularity evolved multiple times independently in the Rickettsiales.</title>
        <authorList>
            <person name="Castelli M."/>
            <person name="Nardi T."/>
            <person name="Gammuto L."/>
            <person name="Bellinzona G."/>
            <person name="Sabaneyeva E."/>
            <person name="Potekhin A."/>
            <person name="Serra V."/>
            <person name="Petroni G."/>
            <person name="Sassera D."/>
        </authorList>
    </citation>
    <scope>NUCLEOTIDE SEQUENCE [LARGE SCALE GENOMIC DNA]</scope>
    <source>
        <strain evidence="2 3">BOD18</strain>
    </source>
</reference>
<keyword evidence="1" id="KW-0472">Membrane</keyword>
<evidence type="ECO:0000256" key="1">
    <source>
        <dbReference type="SAM" id="Phobius"/>
    </source>
</evidence>
<protein>
    <recommendedName>
        <fullName evidence="4">Protein-export membrane protein SecG</fullName>
    </recommendedName>
</protein>
<evidence type="ECO:0000313" key="3">
    <source>
        <dbReference type="Proteomes" id="UP001293791"/>
    </source>
</evidence>
<keyword evidence="1" id="KW-1133">Transmembrane helix</keyword>
<keyword evidence="1" id="KW-0812">Transmembrane</keyword>
<evidence type="ECO:0008006" key="4">
    <source>
        <dbReference type="Google" id="ProtNLM"/>
    </source>
</evidence>
<dbReference type="Proteomes" id="UP001293791">
    <property type="component" value="Unassembled WGS sequence"/>
</dbReference>
<dbReference type="EMBL" id="JARGYT010000048">
    <property type="protein sequence ID" value="MDZ5762427.1"/>
    <property type="molecule type" value="Genomic_DNA"/>
</dbReference>
<gene>
    <name evidence="2" type="ORF">Cyrtocomes_00810</name>
</gene>
<comment type="caution">
    <text evidence="2">The sequence shown here is derived from an EMBL/GenBank/DDBJ whole genome shotgun (WGS) entry which is preliminary data.</text>
</comment>
<proteinExistence type="predicted"/>
<feature type="transmembrane region" description="Helical" evidence="1">
    <location>
        <begin position="51"/>
        <end position="70"/>
    </location>
</feature>
<sequence>MLTFLIIMQLCLVFIIVVIAIFSTSSSDEGVIGSSSTNQNMKIKPKKAKIWFVFAALFMINSLLIAKANVKKSAVTIQLLEQASKDSFEHIESVDSVAAGD</sequence>
<name>A0ABU5L8R8_9RICK</name>
<accession>A0ABU5L8R8</accession>